<accession>A0A6G1L096</accession>
<reference evidence="2" key="1">
    <citation type="journal article" date="2020" name="Stud. Mycol.">
        <title>101 Dothideomycetes genomes: a test case for predicting lifestyles and emergence of pathogens.</title>
        <authorList>
            <person name="Haridas S."/>
            <person name="Albert R."/>
            <person name="Binder M."/>
            <person name="Bloem J."/>
            <person name="Labutti K."/>
            <person name="Salamov A."/>
            <person name="Andreopoulos B."/>
            <person name="Baker S."/>
            <person name="Barry K."/>
            <person name="Bills G."/>
            <person name="Bluhm B."/>
            <person name="Cannon C."/>
            <person name="Castanera R."/>
            <person name="Culley D."/>
            <person name="Daum C."/>
            <person name="Ezra D."/>
            <person name="Gonzalez J."/>
            <person name="Henrissat B."/>
            <person name="Kuo A."/>
            <person name="Liang C."/>
            <person name="Lipzen A."/>
            <person name="Lutzoni F."/>
            <person name="Magnuson J."/>
            <person name="Mondo S."/>
            <person name="Nolan M."/>
            <person name="Ohm R."/>
            <person name="Pangilinan J."/>
            <person name="Park H.-J."/>
            <person name="Ramirez L."/>
            <person name="Alfaro M."/>
            <person name="Sun H."/>
            <person name="Tritt A."/>
            <person name="Yoshinaga Y."/>
            <person name="Zwiers L.-H."/>
            <person name="Turgeon B."/>
            <person name="Goodwin S."/>
            <person name="Spatafora J."/>
            <person name="Crous P."/>
            <person name="Grigoriev I."/>
        </authorList>
    </citation>
    <scope>NUCLEOTIDE SEQUENCE</scope>
    <source>
        <strain evidence="2">CBS 116005</strain>
    </source>
</reference>
<evidence type="ECO:0000313" key="2">
    <source>
        <dbReference type="EMBL" id="KAF2765959.1"/>
    </source>
</evidence>
<organism evidence="2 3">
    <name type="scientific">Teratosphaeria nubilosa</name>
    <dbReference type="NCBI Taxonomy" id="161662"/>
    <lineage>
        <taxon>Eukaryota</taxon>
        <taxon>Fungi</taxon>
        <taxon>Dikarya</taxon>
        <taxon>Ascomycota</taxon>
        <taxon>Pezizomycotina</taxon>
        <taxon>Dothideomycetes</taxon>
        <taxon>Dothideomycetidae</taxon>
        <taxon>Mycosphaerellales</taxon>
        <taxon>Teratosphaeriaceae</taxon>
        <taxon>Teratosphaeria</taxon>
    </lineage>
</organism>
<dbReference type="AlphaFoldDB" id="A0A6G1L096"/>
<protein>
    <submittedName>
        <fullName evidence="2">Uncharacterized protein</fullName>
    </submittedName>
</protein>
<dbReference type="EMBL" id="ML995880">
    <property type="protein sequence ID" value="KAF2765959.1"/>
    <property type="molecule type" value="Genomic_DNA"/>
</dbReference>
<dbReference type="Proteomes" id="UP000799436">
    <property type="component" value="Unassembled WGS sequence"/>
</dbReference>
<keyword evidence="3" id="KW-1185">Reference proteome</keyword>
<feature type="region of interest" description="Disordered" evidence="1">
    <location>
        <begin position="58"/>
        <end position="86"/>
    </location>
</feature>
<name>A0A6G1L096_9PEZI</name>
<gene>
    <name evidence="2" type="ORF">EJ03DRAFT_194082</name>
</gene>
<proteinExistence type="predicted"/>
<evidence type="ECO:0000256" key="1">
    <source>
        <dbReference type="SAM" id="MobiDB-lite"/>
    </source>
</evidence>
<evidence type="ECO:0000313" key="3">
    <source>
        <dbReference type="Proteomes" id="UP000799436"/>
    </source>
</evidence>
<sequence>MRICYHPPFSIAILRNYARDLSRLYEIKGQVYTSCYRKHITKSSMGCTNSKPADSYPPANFHGHYSNGQSKVASRPRRRRRHGGVGGPMFAGGAFAGGGAACGGGGAG</sequence>
<feature type="compositionally biased region" description="Basic residues" evidence="1">
    <location>
        <begin position="74"/>
        <end position="83"/>
    </location>
</feature>